<dbReference type="Proteomes" id="UP001054837">
    <property type="component" value="Unassembled WGS sequence"/>
</dbReference>
<name>A0AAV4WDF5_9ARAC</name>
<dbReference type="EMBL" id="BPLQ01014541">
    <property type="protein sequence ID" value="GIY80672.1"/>
    <property type="molecule type" value="Genomic_DNA"/>
</dbReference>
<reference evidence="1 2" key="1">
    <citation type="submission" date="2021-06" db="EMBL/GenBank/DDBJ databases">
        <title>Caerostris darwini draft genome.</title>
        <authorList>
            <person name="Kono N."/>
            <person name="Arakawa K."/>
        </authorList>
    </citation>
    <scope>NUCLEOTIDE SEQUENCE [LARGE SCALE GENOMIC DNA]</scope>
</reference>
<gene>
    <name evidence="1" type="ORF">CDAR_10821</name>
</gene>
<evidence type="ECO:0000313" key="1">
    <source>
        <dbReference type="EMBL" id="GIY80672.1"/>
    </source>
</evidence>
<organism evidence="1 2">
    <name type="scientific">Caerostris darwini</name>
    <dbReference type="NCBI Taxonomy" id="1538125"/>
    <lineage>
        <taxon>Eukaryota</taxon>
        <taxon>Metazoa</taxon>
        <taxon>Ecdysozoa</taxon>
        <taxon>Arthropoda</taxon>
        <taxon>Chelicerata</taxon>
        <taxon>Arachnida</taxon>
        <taxon>Araneae</taxon>
        <taxon>Araneomorphae</taxon>
        <taxon>Entelegynae</taxon>
        <taxon>Araneoidea</taxon>
        <taxon>Araneidae</taxon>
        <taxon>Caerostris</taxon>
    </lineage>
</organism>
<accession>A0AAV4WDF5</accession>
<keyword evidence="2" id="KW-1185">Reference proteome</keyword>
<evidence type="ECO:0000313" key="2">
    <source>
        <dbReference type="Proteomes" id="UP001054837"/>
    </source>
</evidence>
<sequence>MWSSYKTHGILYEKGVHWYEKKNTKCETQANQVRILKKNYDNTDKKKADLTLRNLVSLAYDSEHPAVAVDDDAEGPAVEHEQAEQVVADLLVLGLERVEAHALLEIRLHRVTLHMEDEHLER</sequence>
<protein>
    <submittedName>
        <fullName evidence="1">Uncharacterized protein</fullName>
    </submittedName>
</protein>
<comment type="caution">
    <text evidence="1">The sequence shown here is derived from an EMBL/GenBank/DDBJ whole genome shotgun (WGS) entry which is preliminary data.</text>
</comment>
<proteinExistence type="predicted"/>
<dbReference type="AlphaFoldDB" id="A0AAV4WDF5"/>